<dbReference type="EMBL" id="JAUJLE010000176">
    <property type="protein sequence ID" value="KAK0971533.1"/>
    <property type="molecule type" value="Genomic_DNA"/>
</dbReference>
<feature type="compositionally biased region" description="Pro residues" evidence="1">
    <location>
        <begin position="407"/>
        <end position="416"/>
    </location>
</feature>
<accession>A0AAN6KAA5</accession>
<sequence>MPGGPGESLLTTLFADVHYYFSDPSSKPPHHRFSKGSYLYIYHNATTHHAKLEVANHAGTPEQDAFSGSLNLVRAEYSYKHPTRFTLQIDAFVQDQQQWRLPAYDPRNEQKYLYKLHSLDVYLWTEKDASILVRHLQSVMAPSRLDLRDAPFSSAPSSATLAEHRDSMSPVVRQLEQTAIGTQFPPRAESVVSSQSYGGPPAPASPPIASPQPQASAYNPAAPPAPEPFAYREKTPPPPEDGMGNGSTQYAGVPSGYQQNSNQVTPQHAYFGGPPQPETSGFPDPTSQMSASPPDGHRSFSGGPQPPHTGVPSPNPYAQQQQPFAPSFGLPPTSPPPHQQNFQHQPSYNNLPTQPQFATYPQQQFAAHPAPATPSFGPYAPSTPGIMPPTPSAPPAYAGHTPLQSPSLPPPPPPPGASQQHQQQQQQQVAGYSNYIYAAQTSAQAQVVQQQLNQQGAYTGDMHSQLYRPTEGEAAHGHGASANSRPQNGRGTTSERVEKRVGGFLKRLDKLI</sequence>
<feature type="compositionally biased region" description="Polar residues" evidence="1">
    <location>
        <begin position="246"/>
        <end position="266"/>
    </location>
</feature>
<dbReference type="AlphaFoldDB" id="A0AAN6KAA5"/>
<keyword evidence="3" id="KW-1185">Reference proteome</keyword>
<feature type="compositionally biased region" description="Low complexity" evidence="1">
    <location>
        <begin position="361"/>
        <end position="374"/>
    </location>
</feature>
<feature type="compositionally biased region" description="Polar residues" evidence="1">
    <location>
        <begin position="481"/>
        <end position="492"/>
    </location>
</feature>
<evidence type="ECO:0000256" key="1">
    <source>
        <dbReference type="SAM" id="MobiDB-lite"/>
    </source>
</evidence>
<gene>
    <name evidence="2" type="ORF">LTR91_015461</name>
</gene>
<protein>
    <recommendedName>
        <fullName evidence="4">RNA recognition motif-containing protein</fullName>
    </recommendedName>
</protein>
<feature type="compositionally biased region" description="Pro residues" evidence="1">
    <location>
        <begin position="304"/>
        <end position="315"/>
    </location>
</feature>
<proteinExistence type="predicted"/>
<evidence type="ECO:0008006" key="4">
    <source>
        <dbReference type="Google" id="ProtNLM"/>
    </source>
</evidence>
<feature type="compositionally biased region" description="Pro residues" evidence="1">
    <location>
        <begin position="200"/>
        <end position="210"/>
    </location>
</feature>
<reference evidence="2" key="1">
    <citation type="submission" date="2023-06" db="EMBL/GenBank/DDBJ databases">
        <title>Black Yeasts Isolated from many extreme environments.</title>
        <authorList>
            <person name="Coleine C."/>
            <person name="Stajich J.E."/>
            <person name="Selbmann L."/>
        </authorList>
    </citation>
    <scope>NUCLEOTIDE SEQUENCE</scope>
    <source>
        <strain evidence="2">CCFEE 5200</strain>
    </source>
</reference>
<dbReference type="Proteomes" id="UP001175353">
    <property type="component" value="Unassembled WGS sequence"/>
</dbReference>
<evidence type="ECO:0000313" key="2">
    <source>
        <dbReference type="EMBL" id="KAK0971533.1"/>
    </source>
</evidence>
<feature type="region of interest" description="Disordered" evidence="1">
    <location>
        <begin position="459"/>
        <end position="502"/>
    </location>
</feature>
<feature type="compositionally biased region" description="Polar residues" evidence="1">
    <location>
        <begin position="347"/>
        <end position="360"/>
    </location>
</feature>
<name>A0AAN6KAA5_9PEZI</name>
<organism evidence="2 3">
    <name type="scientific">Friedmanniomyces endolithicus</name>
    <dbReference type="NCBI Taxonomy" id="329885"/>
    <lineage>
        <taxon>Eukaryota</taxon>
        <taxon>Fungi</taxon>
        <taxon>Dikarya</taxon>
        <taxon>Ascomycota</taxon>
        <taxon>Pezizomycotina</taxon>
        <taxon>Dothideomycetes</taxon>
        <taxon>Dothideomycetidae</taxon>
        <taxon>Mycosphaerellales</taxon>
        <taxon>Teratosphaeriaceae</taxon>
        <taxon>Friedmanniomyces</taxon>
    </lineage>
</organism>
<evidence type="ECO:0000313" key="3">
    <source>
        <dbReference type="Proteomes" id="UP001175353"/>
    </source>
</evidence>
<feature type="compositionally biased region" description="Low complexity" evidence="1">
    <location>
        <begin position="417"/>
        <end position="428"/>
    </location>
</feature>
<feature type="region of interest" description="Disordered" evidence="1">
    <location>
        <begin position="148"/>
        <end position="430"/>
    </location>
</feature>
<feature type="compositionally biased region" description="Basic and acidic residues" evidence="1">
    <location>
        <begin position="493"/>
        <end position="502"/>
    </location>
</feature>
<feature type="compositionally biased region" description="Low complexity" evidence="1">
    <location>
        <begin position="211"/>
        <end position="220"/>
    </location>
</feature>
<comment type="caution">
    <text evidence="2">The sequence shown here is derived from an EMBL/GenBank/DDBJ whole genome shotgun (WGS) entry which is preliminary data.</text>
</comment>